<evidence type="ECO:0000313" key="1">
    <source>
        <dbReference type="EMBL" id="CAH1960102.1"/>
    </source>
</evidence>
<reference evidence="1" key="1">
    <citation type="submission" date="2022-03" db="EMBL/GenBank/DDBJ databases">
        <authorList>
            <person name="Sayadi A."/>
        </authorList>
    </citation>
    <scope>NUCLEOTIDE SEQUENCE</scope>
</reference>
<protein>
    <submittedName>
        <fullName evidence="1">Uncharacterized protein</fullName>
    </submittedName>
</protein>
<keyword evidence="2" id="KW-1185">Reference proteome</keyword>
<dbReference type="EMBL" id="CAKOFQ010006686">
    <property type="protein sequence ID" value="CAH1960102.1"/>
    <property type="molecule type" value="Genomic_DNA"/>
</dbReference>
<comment type="caution">
    <text evidence="1">The sequence shown here is derived from an EMBL/GenBank/DDBJ whole genome shotgun (WGS) entry which is preliminary data.</text>
</comment>
<accession>A0A9P0JYZ3</accession>
<name>A0A9P0JYZ3_ACAOB</name>
<gene>
    <name evidence="1" type="ORF">ACAOBT_LOCUS3543</name>
</gene>
<proteinExistence type="predicted"/>
<sequence>MFRVTARKKKRDRRRKCIYEIVFNYTTHIQ</sequence>
<dbReference type="Proteomes" id="UP001152888">
    <property type="component" value="Unassembled WGS sequence"/>
</dbReference>
<organism evidence="1 2">
    <name type="scientific">Acanthoscelides obtectus</name>
    <name type="common">Bean weevil</name>
    <name type="synonym">Bruchus obtectus</name>
    <dbReference type="NCBI Taxonomy" id="200917"/>
    <lineage>
        <taxon>Eukaryota</taxon>
        <taxon>Metazoa</taxon>
        <taxon>Ecdysozoa</taxon>
        <taxon>Arthropoda</taxon>
        <taxon>Hexapoda</taxon>
        <taxon>Insecta</taxon>
        <taxon>Pterygota</taxon>
        <taxon>Neoptera</taxon>
        <taxon>Endopterygota</taxon>
        <taxon>Coleoptera</taxon>
        <taxon>Polyphaga</taxon>
        <taxon>Cucujiformia</taxon>
        <taxon>Chrysomeloidea</taxon>
        <taxon>Chrysomelidae</taxon>
        <taxon>Bruchinae</taxon>
        <taxon>Bruchini</taxon>
        <taxon>Acanthoscelides</taxon>
    </lineage>
</organism>
<evidence type="ECO:0000313" key="2">
    <source>
        <dbReference type="Proteomes" id="UP001152888"/>
    </source>
</evidence>
<dbReference type="AlphaFoldDB" id="A0A9P0JYZ3"/>